<comment type="caution">
    <text evidence="1">The sequence shown here is derived from an EMBL/GenBank/DDBJ whole genome shotgun (WGS) entry which is preliminary data.</text>
</comment>
<proteinExistence type="predicted"/>
<protein>
    <submittedName>
        <fullName evidence="1">Uncharacterized protein</fullName>
    </submittedName>
</protein>
<evidence type="ECO:0000313" key="1">
    <source>
        <dbReference type="EMBL" id="KAH6943844.1"/>
    </source>
</evidence>
<name>A0ACB7TCF1_HYAAI</name>
<evidence type="ECO:0000313" key="2">
    <source>
        <dbReference type="Proteomes" id="UP000821845"/>
    </source>
</evidence>
<dbReference type="Proteomes" id="UP000821845">
    <property type="component" value="Chromosome 1"/>
</dbReference>
<dbReference type="EMBL" id="CM023481">
    <property type="protein sequence ID" value="KAH6943844.1"/>
    <property type="molecule type" value="Genomic_DNA"/>
</dbReference>
<sequence>MSDWKDGHKSRCNPLCVDDCEGTSAPLFPECSGDGDVTDMNYMAEACQDKAFWKSKKAVSNALDQVLRYNLAVTNRGDPSSVPHCSCGSERQFEFQVLSQLLNSITEPTVDSLD</sequence>
<keyword evidence="2" id="KW-1185">Reference proteome</keyword>
<organism evidence="1 2">
    <name type="scientific">Hyalomma asiaticum</name>
    <name type="common">Tick</name>
    <dbReference type="NCBI Taxonomy" id="266040"/>
    <lineage>
        <taxon>Eukaryota</taxon>
        <taxon>Metazoa</taxon>
        <taxon>Ecdysozoa</taxon>
        <taxon>Arthropoda</taxon>
        <taxon>Chelicerata</taxon>
        <taxon>Arachnida</taxon>
        <taxon>Acari</taxon>
        <taxon>Parasitiformes</taxon>
        <taxon>Ixodida</taxon>
        <taxon>Ixodoidea</taxon>
        <taxon>Ixodidae</taxon>
        <taxon>Hyalomminae</taxon>
        <taxon>Hyalomma</taxon>
    </lineage>
</organism>
<gene>
    <name evidence="1" type="ORF">HPB50_000161</name>
</gene>
<reference evidence="1" key="1">
    <citation type="submission" date="2020-05" db="EMBL/GenBank/DDBJ databases">
        <title>Large-scale comparative analyses of tick genomes elucidate their genetic diversity and vector capacities.</title>
        <authorList>
            <person name="Jia N."/>
            <person name="Wang J."/>
            <person name="Shi W."/>
            <person name="Du L."/>
            <person name="Sun Y."/>
            <person name="Zhan W."/>
            <person name="Jiang J."/>
            <person name="Wang Q."/>
            <person name="Zhang B."/>
            <person name="Ji P."/>
            <person name="Sakyi L.B."/>
            <person name="Cui X."/>
            <person name="Yuan T."/>
            <person name="Jiang B."/>
            <person name="Yang W."/>
            <person name="Lam T.T.-Y."/>
            <person name="Chang Q."/>
            <person name="Ding S."/>
            <person name="Wang X."/>
            <person name="Zhu J."/>
            <person name="Ruan X."/>
            <person name="Zhao L."/>
            <person name="Wei J."/>
            <person name="Que T."/>
            <person name="Du C."/>
            <person name="Cheng J."/>
            <person name="Dai P."/>
            <person name="Han X."/>
            <person name="Huang E."/>
            <person name="Gao Y."/>
            <person name="Liu J."/>
            <person name="Shao H."/>
            <person name="Ye R."/>
            <person name="Li L."/>
            <person name="Wei W."/>
            <person name="Wang X."/>
            <person name="Wang C."/>
            <person name="Yang T."/>
            <person name="Huo Q."/>
            <person name="Li W."/>
            <person name="Guo W."/>
            <person name="Chen H."/>
            <person name="Zhou L."/>
            <person name="Ni X."/>
            <person name="Tian J."/>
            <person name="Zhou Y."/>
            <person name="Sheng Y."/>
            <person name="Liu T."/>
            <person name="Pan Y."/>
            <person name="Xia L."/>
            <person name="Li J."/>
            <person name="Zhao F."/>
            <person name="Cao W."/>
        </authorList>
    </citation>
    <scope>NUCLEOTIDE SEQUENCE</scope>
    <source>
        <strain evidence="1">Hyas-2018</strain>
    </source>
</reference>
<accession>A0ACB7TCF1</accession>